<dbReference type="GO" id="GO:0015421">
    <property type="term" value="F:ABC-type oligopeptide transporter activity"/>
    <property type="evidence" value="ECO:0007669"/>
    <property type="project" value="TreeGrafter"/>
</dbReference>
<dbReference type="Pfam" id="PF00005">
    <property type="entry name" value="ABC_tran"/>
    <property type="match status" value="1"/>
</dbReference>
<sequence>MCDTSSQVQLPGGQKQRIAIARLLIRKPKIVLFDEATSALNAEVEEKIMHIFNQTRKDRTCVTVAHRLSTIRDNEKIIVLVRGKLKEEGTDEQLSANPHGTYSQLLLPAGLITMTTKNTYNTETDYF</sequence>
<dbReference type="InterPro" id="IPR003439">
    <property type="entry name" value="ABC_transporter-like_ATP-bd"/>
</dbReference>
<dbReference type="PANTHER" id="PTHR43394:SF1">
    <property type="entry name" value="ATP-BINDING CASSETTE SUB-FAMILY B MEMBER 10, MITOCHONDRIAL"/>
    <property type="match status" value="1"/>
</dbReference>
<proteinExistence type="predicted"/>
<dbReference type="GO" id="GO:0016887">
    <property type="term" value="F:ATP hydrolysis activity"/>
    <property type="evidence" value="ECO:0007669"/>
    <property type="project" value="InterPro"/>
</dbReference>
<protein>
    <recommendedName>
        <fullName evidence="1">ABC transporter domain-containing protein</fullName>
    </recommendedName>
</protein>
<evidence type="ECO:0000313" key="2">
    <source>
        <dbReference type="EMBL" id="CAF1319687.1"/>
    </source>
</evidence>
<reference evidence="3" key="1">
    <citation type="submission" date="2021-02" db="EMBL/GenBank/DDBJ databases">
        <authorList>
            <person name="Nowell W R."/>
        </authorList>
    </citation>
    <scope>NUCLEOTIDE SEQUENCE</scope>
</reference>
<dbReference type="AlphaFoldDB" id="A0A815ZHV2"/>
<comment type="caution">
    <text evidence="3">The sequence shown here is derived from an EMBL/GenBank/DDBJ whole genome shotgun (WGS) entry which is preliminary data.</text>
</comment>
<dbReference type="GO" id="GO:0005524">
    <property type="term" value="F:ATP binding"/>
    <property type="evidence" value="ECO:0007669"/>
    <property type="project" value="InterPro"/>
</dbReference>
<feature type="domain" description="ABC transporter" evidence="1">
    <location>
        <begin position="8"/>
        <end position="38"/>
    </location>
</feature>
<name>A0A815ZHV2_9BILA</name>
<dbReference type="PANTHER" id="PTHR43394">
    <property type="entry name" value="ATP-DEPENDENT PERMEASE MDL1, MITOCHONDRIAL"/>
    <property type="match status" value="1"/>
</dbReference>
<evidence type="ECO:0000313" key="4">
    <source>
        <dbReference type="Proteomes" id="UP000663870"/>
    </source>
</evidence>
<dbReference type="EMBL" id="CAJNOH010003002">
    <property type="protein sequence ID" value="CAF1319687.1"/>
    <property type="molecule type" value="Genomic_DNA"/>
</dbReference>
<gene>
    <name evidence="3" type="ORF">JXQ802_LOCUS46630</name>
    <name evidence="2" type="ORF">PYM288_LOCUS30847</name>
</gene>
<dbReference type="Proteomes" id="UP000663870">
    <property type="component" value="Unassembled WGS sequence"/>
</dbReference>
<dbReference type="Proteomes" id="UP000663854">
    <property type="component" value="Unassembled WGS sequence"/>
</dbReference>
<evidence type="ECO:0000313" key="3">
    <source>
        <dbReference type="EMBL" id="CAF1584984.1"/>
    </source>
</evidence>
<dbReference type="SUPFAM" id="SSF52540">
    <property type="entry name" value="P-loop containing nucleoside triphosphate hydrolases"/>
    <property type="match status" value="1"/>
</dbReference>
<keyword evidence="4" id="KW-1185">Reference proteome</keyword>
<evidence type="ECO:0000259" key="1">
    <source>
        <dbReference type="Pfam" id="PF00005"/>
    </source>
</evidence>
<dbReference type="InterPro" id="IPR039421">
    <property type="entry name" value="Type_1_exporter"/>
</dbReference>
<organism evidence="3 4">
    <name type="scientific">Rotaria sordida</name>
    <dbReference type="NCBI Taxonomy" id="392033"/>
    <lineage>
        <taxon>Eukaryota</taxon>
        <taxon>Metazoa</taxon>
        <taxon>Spiralia</taxon>
        <taxon>Gnathifera</taxon>
        <taxon>Rotifera</taxon>
        <taxon>Eurotatoria</taxon>
        <taxon>Bdelloidea</taxon>
        <taxon>Philodinida</taxon>
        <taxon>Philodinidae</taxon>
        <taxon>Rotaria</taxon>
    </lineage>
</organism>
<accession>A0A815ZHV2</accession>
<dbReference type="Gene3D" id="3.40.50.300">
    <property type="entry name" value="P-loop containing nucleotide triphosphate hydrolases"/>
    <property type="match status" value="1"/>
</dbReference>
<dbReference type="InterPro" id="IPR027417">
    <property type="entry name" value="P-loop_NTPase"/>
</dbReference>
<dbReference type="EMBL" id="CAJNOL010004286">
    <property type="protein sequence ID" value="CAF1584984.1"/>
    <property type="molecule type" value="Genomic_DNA"/>
</dbReference>